<organism evidence="8 9">
    <name type="scientific">Metabacillus rhizosphaerae</name>
    <dbReference type="NCBI Taxonomy" id="3117747"/>
    <lineage>
        <taxon>Bacteria</taxon>
        <taxon>Bacillati</taxon>
        <taxon>Bacillota</taxon>
        <taxon>Bacilli</taxon>
        <taxon>Bacillales</taxon>
        <taxon>Bacillaceae</taxon>
        <taxon>Metabacillus</taxon>
    </lineage>
</organism>
<comment type="subcellular location">
    <subcellularLocation>
        <location evidence="1">Endomembrane system</location>
        <topology evidence="1">Multi-pass membrane protein</topology>
    </subcellularLocation>
</comment>
<dbReference type="Pfam" id="PF00892">
    <property type="entry name" value="EamA"/>
    <property type="match status" value="2"/>
</dbReference>
<dbReference type="InterPro" id="IPR000620">
    <property type="entry name" value="EamA_dom"/>
</dbReference>
<name>A0ABZ2MQI9_9BACI</name>
<evidence type="ECO:0000256" key="3">
    <source>
        <dbReference type="ARBA" id="ARBA00022692"/>
    </source>
</evidence>
<dbReference type="Gene3D" id="1.10.3730.20">
    <property type="match status" value="1"/>
</dbReference>
<evidence type="ECO:0000313" key="8">
    <source>
        <dbReference type="EMBL" id="WXB87619.1"/>
    </source>
</evidence>
<keyword evidence="4 6" id="KW-1133">Transmembrane helix</keyword>
<comment type="similarity">
    <text evidence="2">Belongs to the EamA transporter family.</text>
</comment>
<protein>
    <submittedName>
        <fullName evidence="8">DMT family transporter</fullName>
    </submittedName>
</protein>
<proteinExistence type="inferred from homology"/>
<evidence type="ECO:0000256" key="1">
    <source>
        <dbReference type="ARBA" id="ARBA00004127"/>
    </source>
</evidence>
<evidence type="ECO:0000256" key="5">
    <source>
        <dbReference type="ARBA" id="ARBA00023136"/>
    </source>
</evidence>
<feature type="transmembrane region" description="Helical" evidence="6">
    <location>
        <begin position="7"/>
        <end position="26"/>
    </location>
</feature>
<dbReference type="PANTHER" id="PTHR32322">
    <property type="entry name" value="INNER MEMBRANE TRANSPORTER"/>
    <property type="match status" value="1"/>
</dbReference>
<feature type="transmembrane region" description="Helical" evidence="6">
    <location>
        <begin position="246"/>
        <end position="264"/>
    </location>
</feature>
<accession>A0ABZ2MQI9</accession>
<feature type="domain" description="EamA" evidence="7">
    <location>
        <begin position="7"/>
        <end position="140"/>
    </location>
</feature>
<feature type="transmembrane region" description="Helical" evidence="6">
    <location>
        <begin position="126"/>
        <end position="145"/>
    </location>
</feature>
<evidence type="ECO:0000256" key="2">
    <source>
        <dbReference type="ARBA" id="ARBA00007362"/>
    </source>
</evidence>
<dbReference type="InterPro" id="IPR037185">
    <property type="entry name" value="EmrE-like"/>
</dbReference>
<dbReference type="EMBL" id="CP147403">
    <property type="protein sequence ID" value="WXB87619.1"/>
    <property type="molecule type" value="Genomic_DNA"/>
</dbReference>
<dbReference type="PANTHER" id="PTHR32322:SF2">
    <property type="entry name" value="EAMA DOMAIN-CONTAINING PROTEIN"/>
    <property type="match status" value="1"/>
</dbReference>
<evidence type="ECO:0000313" key="9">
    <source>
        <dbReference type="Proteomes" id="UP001368328"/>
    </source>
</evidence>
<dbReference type="InterPro" id="IPR050638">
    <property type="entry name" value="AA-Vitamin_Transporters"/>
</dbReference>
<gene>
    <name evidence="8" type="ORF">WCV66_20680</name>
</gene>
<dbReference type="RefSeq" id="WP_338786696.1">
    <property type="nucleotide sequence ID" value="NZ_CP147403.1"/>
</dbReference>
<feature type="transmembrane region" description="Helical" evidence="6">
    <location>
        <begin position="212"/>
        <end position="234"/>
    </location>
</feature>
<feature type="transmembrane region" description="Helical" evidence="6">
    <location>
        <begin position="175"/>
        <end position="200"/>
    </location>
</feature>
<feature type="transmembrane region" description="Helical" evidence="6">
    <location>
        <begin position="65"/>
        <end position="88"/>
    </location>
</feature>
<dbReference type="Proteomes" id="UP001368328">
    <property type="component" value="Chromosome"/>
</dbReference>
<dbReference type="SUPFAM" id="SSF103481">
    <property type="entry name" value="Multidrug resistance efflux transporter EmrE"/>
    <property type="match status" value="2"/>
</dbReference>
<keyword evidence="3 6" id="KW-0812">Transmembrane</keyword>
<feature type="domain" description="EamA" evidence="7">
    <location>
        <begin position="154"/>
        <end position="289"/>
    </location>
</feature>
<evidence type="ECO:0000259" key="7">
    <source>
        <dbReference type="Pfam" id="PF00892"/>
    </source>
</evidence>
<feature type="transmembrane region" description="Helical" evidence="6">
    <location>
        <begin position="32"/>
        <end position="53"/>
    </location>
</feature>
<sequence>MKKLYGALFTLSMIWGTSFLFIKLLVNELGPWGVVFWRCFFGTVTLLLILFFFKKQDVSHLRLINLPWIPLVFVALFNNVLPFGLIAMSEMNISSSLASVINATTPIWTIVIGSIFFMVPIRGKQWIGVFVGFIGILLLLNLDFVSLMNENFVGAGTMLAATFCYGLGAQLARKYLIHLPVIIVSTTTLFMSMIISFPFMLVTNHTKGYSGFSIEIFLSLIGLGVFGSGLAYLFYYFMVKEGSAEFASLVTYIVPITAMVWGFLLLDEHISANMVIGLLFVFAGVYLSSAKANKKRAINSSIVQE</sequence>
<reference evidence="8 9" key="1">
    <citation type="submission" date="2024-02" db="EMBL/GenBank/DDBJ databases">
        <title>Seven novel Bacillus-like species.</title>
        <authorList>
            <person name="Liu G."/>
        </authorList>
    </citation>
    <scope>NUCLEOTIDE SEQUENCE [LARGE SCALE GENOMIC DNA]</scope>
    <source>
        <strain evidence="8 9">FJAT-53654</strain>
    </source>
</reference>
<feature type="transmembrane region" description="Helical" evidence="6">
    <location>
        <begin position="100"/>
        <end position="119"/>
    </location>
</feature>
<evidence type="ECO:0000256" key="4">
    <source>
        <dbReference type="ARBA" id="ARBA00022989"/>
    </source>
</evidence>
<feature type="transmembrane region" description="Helical" evidence="6">
    <location>
        <begin position="270"/>
        <end position="287"/>
    </location>
</feature>
<keyword evidence="5 6" id="KW-0472">Membrane</keyword>
<keyword evidence="9" id="KW-1185">Reference proteome</keyword>
<feature type="transmembrane region" description="Helical" evidence="6">
    <location>
        <begin position="151"/>
        <end position="168"/>
    </location>
</feature>
<evidence type="ECO:0000256" key="6">
    <source>
        <dbReference type="SAM" id="Phobius"/>
    </source>
</evidence>